<dbReference type="GO" id="GO:0046872">
    <property type="term" value="F:metal ion binding"/>
    <property type="evidence" value="ECO:0007669"/>
    <property type="project" value="UniProtKB-KW"/>
</dbReference>
<keyword evidence="5" id="KW-0411">Iron-sulfur</keyword>
<organism evidence="8 10">
    <name type="scientific">Mesorhizobium plurifarium</name>
    <dbReference type="NCBI Taxonomy" id="69974"/>
    <lineage>
        <taxon>Bacteria</taxon>
        <taxon>Pseudomonadati</taxon>
        <taxon>Pseudomonadota</taxon>
        <taxon>Alphaproteobacteria</taxon>
        <taxon>Hyphomicrobiales</taxon>
        <taxon>Phyllobacteriaceae</taxon>
        <taxon>Mesorhizobium</taxon>
    </lineage>
</organism>
<keyword evidence="4" id="KW-0408">Iron</keyword>
<dbReference type="InterPro" id="IPR004017">
    <property type="entry name" value="Cys_rich_dom"/>
</dbReference>
<keyword evidence="10" id="KW-1185">Reference proteome</keyword>
<evidence type="ECO:0000256" key="4">
    <source>
        <dbReference type="ARBA" id="ARBA00023004"/>
    </source>
</evidence>
<evidence type="ECO:0000259" key="7">
    <source>
        <dbReference type="PROSITE" id="PS51379"/>
    </source>
</evidence>
<dbReference type="PANTHER" id="PTHR43255">
    <property type="entry name" value="IRON-SULFUR-BINDING OXIDOREDUCTASE FADF-RELATED-RELATED"/>
    <property type="match status" value="1"/>
</dbReference>
<feature type="transmembrane region" description="Helical" evidence="6">
    <location>
        <begin position="65"/>
        <end position="83"/>
    </location>
</feature>
<dbReference type="Pfam" id="PF02754">
    <property type="entry name" value="CCG"/>
    <property type="match status" value="2"/>
</dbReference>
<dbReference type="InterPro" id="IPR009051">
    <property type="entry name" value="Helical_ferredxn"/>
</dbReference>
<evidence type="ECO:0000313" key="10">
    <source>
        <dbReference type="Proteomes" id="UP000045285"/>
    </source>
</evidence>
<evidence type="ECO:0000256" key="1">
    <source>
        <dbReference type="ARBA" id="ARBA00022485"/>
    </source>
</evidence>
<keyword evidence="6" id="KW-0812">Transmembrane</keyword>
<evidence type="ECO:0000313" key="11">
    <source>
        <dbReference type="Proteomes" id="UP000046122"/>
    </source>
</evidence>
<dbReference type="PROSITE" id="PS51379">
    <property type="entry name" value="4FE4S_FER_2"/>
    <property type="match status" value="2"/>
</dbReference>
<dbReference type="InterPro" id="IPR051460">
    <property type="entry name" value="HdrC_iron-sulfur_subunit"/>
</dbReference>
<dbReference type="EMBL" id="CCMZ01000007">
    <property type="protein sequence ID" value="CDX13779.1"/>
    <property type="molecule type" value="Genomic_DNA"/>
</dbReference>
<reference evidence="8 11" key="1">
    <citation type="submission" date="2014-08" db="EMBL/GenBank/DDBJ databases">
        <authorList>
            <person name="Moulin Lionel"/>
        </authorList>
    </citation>
    <scope>NUCLEOTIDE SEQUENCE [LARGE SCALE GENOMIC DNA]</scope>
</reference>
<feature type="domain" description="4Fe-4S ferredoxin-type" evidence="7">
    <location>
        <begin position="310"/>
        <end position="341"/>
    </location>
</feature>
<evidence type="ECO:0000313" key="8">
    <source>
        <dbReference type="EMBL" id="CDX13779.1"/>
    </source>
</evidence>
<keyword evidence="6" id="KW-1133">Transmembrane helix</keyword>
<dbReference type="Proteomes" id="UP000046122">
    <property type="component" value="Unassembled WGS sequence"/>
</dbReference>
<dbReference type="AlphaFoldDB" id="A0A090DE33"/>
<dbReference type="PROSITE" id="PS00198">
    <property type="entry name" value="4FE4S_FER_1"/>
    <property type="match status" value="2"/>
</dbReference>
<proteinExistence type="predicted"/>
<keyword evidence="6" id="KW-0472">Membrane</keyword>
<dbReference type="InterPro" id="IPR036197">
    <property type="entry name" value="NarG-like_sf"/>
</dbReference>
<evidence type="ECO:0000256" key="3">
    <source>
        <dbReference type="ARBA" id="ARBA00023002"/>
    </source>
</evidence>
<dbReference type="Gene3D" id="1.10.1060.10">
    <property type="entry name" value="Alpha-helical ferredoxin"/>
    <property type="match status" value="1"/>
</dbReference>
<keyword evidence="2" id="KW-0479">Metal-binding</keyword>
<keyword evidence="3" id="KW-0560">Oxidoreductase</keyword>
<dbReference type="Proteomes" id="UP000045285">
    <property type="component" value="Unassembled WGS sequence"/>
</dbReference>
<dbReference type="GO" id="GO:0051539">
    <property type="term" value="F:4 iron, 4 sulfur cluster binding"/>
    <property type="evidence" value="ECO:0007669"/>
    <property type="project" value="UniProtKB-KW"/>
</dbReference>
<dbReference type="InterPro" id="IPR017900">
    <property type="entry name" value="4Fe4S_Fe_S_CS"/>
</dbReference>
<reference evidence="10" key="2">
    <citation type="submission" date="2014-08" db="EMBL/GenBank/DDBJ databases">
        <authorList>
            <person name="Moulin L."/>
        </authorList>
    </citation>
    <scope>NUCLEOTIDE SEQUENCE [LARGE SCALE GENOMIC DNA]</scope>
</reference>
<dbReference type="Gene3D" id="1.20.950.20">
    <property type="entry name" value="Transmembrane di-heme cytochromes, Chain C"/>
    <property type="match status" value="1"/>
</dbReference>
<dbReference type="Pfam" id="PF13183">
    <property type="entry name" value="Fer4_8"/>
    <property type="match status" value="1"/>
</dbReference>
<keyword evidence="1" id="KW-0004">4Fe-4S</keyword>
<feature type="transmembrane region" description="Helical" evidence="6">
    <location>
        <begin position="145"/>
        <end position="166"/>
    </location>
</feature>
<dbReference type="GO" id="GO:0005886">
    <property type="term" value="C:plasma membrane"/>
    <property type="evidence" value="ECO:0007669"/>
    <property type="project" value="TreeGrafter"/>
</dbReference>
<sequence length="654" mass="71096">MSETPILWIVTLAAAALTLWRSRRYIAALAQAPGASRFDQPWRRLEGVAIAVGLHRKMLRKPLSGILHALIFVSFFVLFTVTIEAFGSRLFPGFSLTPIGGDSWIALLQDLFAVLMLLGLGLAVYQRYVLKPARFRGSSGSDAAIIYVLILLIVSSLLTEAGARIVGGADASWRPVASLVADLLSALDVPAHPAERIAYWIHVGAILAFLIYIPGSKHRHMFLAAPNIYFRNLEPAGTAPAVPSERENPGVASLAQFDWKQQLDLLSCTECGRCQAVCPAYASGLPLSPKMLITDMRDALANDASGLLVGGVIAEETLWACTTCRACMEACPVEIEHLPKIIDMRRHLVDEGHVSPMLQDALTNLTRLGNSMGKPSKMRARWTKELGFPVKDARSEPVDVLWFVGDYASYDPRVQDVTRKVAELFTAAGVDFGILFDAERNSGNDVRRAGEEGLFETLAQSNIDAIRECSFNRIVTTDPHSLNALKNDYRHFGAEFEVLHYTALLAELIAAGKLDITPAGGALVTYHDPCYLGRYNGGFDAPRDLIRAAGYTLHDMPRCRENSFCCGAGGGRIWQGDDGVKERPSENRIREALDLGVGIFVVACPKDKVMYTAATDALGVAGQLKVVDVAELISLREAPAAEGYDRVEGGAING</sequence>
<evidence type="ECO:0000256" key="5">
    <source>
        <dbReference type="ARBA" id="ARBA00023014"/>
    </source>
</evidence>
<accession>A0A090DE33</accession>
<feature type="transmembrane region" description="Helical" evidence="6">
    <location>
        <begin position="103"/>
        <end position="125"/>
    </location>
</feature>
<dbReference type="InterPro" id="IPR017896">
    <property type="entry name" value="4Fe4S_Fe-S-bd"/>
</dbReference>
<dbReference type="STRING" id="69974.MPLDJ20_20495"/>
<dbReference type="SUPFAM" id="SSF46548">
    <property type="entry name" value="alpha-helical ferredoxin"/>
    <property type="match status" value="1"/>
</dbReference>
<feature type="transmembrane region" description="Helical" evidence="6">
    <location>
        <begin position="197"/>
        <end position="213"/>
    </location>
</feature>
<protein>
    <recommendedName>
        <fullName evidence="7">4Fe-4S ferredoxin-type domain-containing protein</fullName>
    </recommendedName>
</protein>
<dbReference type="EMBL" id="CCNE01000005">
    <property type="protein sequence ID" value="CDX51177.1"/>
    <property type="molecule type" value="Genomic_DNA"/>
</dbReference>
<evidence type="ECO:0000256" key="6">
    <source>
        <dbReference type="SAM" id="Phobius"/>
    </source>
</evidence>
<evidence type="ECO:0000313" key="9">
    <source>
        <dbReference type="EMBL" id="CDX51177.1"/>
    </source>
</evidence>
<evidence type="ECO:0000256" key="2">
    <source>
        <dbReference type="ARBA" id="ARBA00022723"/>
    </source>
</evidence>
<dbReference type="PANTHER" id="PTHR43255:SF1">
    <property type="entry name" value="IRON-SULFUR-BINDING OXIDOREDUCTASE FADF-RELATED"/>
    <property type="match status" value="1"/>
</dbReference>
<feature type="transmembrane region" description="Helical" evidence="6">
    <location>
        <begin position="6"/>
        <end position="22"/>
    </location>
</feature>
<dbReference type="GO" id="GO:0016491">
    <property type="term" value="F:oxidoreductase activity"/>
    <property type="evidence" value="ECO:0007669"/>
    <property type="project" value="UniProtKB-KW"/>
</dbReference>
<name>A0A090DE33_MESPL</name>
<gene>
    <name evidence="8" type="ORF">MPL3356_150060</name>
    <name evidence="9" type="ORF">MPL3365_130321</name>
</gene>
<feature type="domain" description="4Fe-4S ferredoxin-type" evidence="7">
    <location>
        <begin position="259"/>
        <end position="290"/>
    </location>
</feature>
<dbReference type="SUPFAM" id="SSF103501">
    <property type="entry name" value="Respiratory nitrate reductase 1 gamma chain"/>
    <property type="match status" value="1"/>
</dbReference>